<dbReference type="OrthoDB" id="439718at2759"/>
<keyword evidence="1" id="KW-0539">Nucleus</keyword>
<dbReference type="Proteomes" id="UP000002729">
    <property type="component" value="Unassembled WGS sequence"/>
</dbReference>
<reference evidence="4 5" key="1">
    <citation type="journal article" date="2011" name="Proc. Natl. Acad. Sci. U.S.A.">
        <title>Niche of harmful alga Aureococcus anophagefferens revealed through ecogenomics.</title>
        <authorList>
            <person name="Gobler C.J."/>
            <person name="Berry D.L."/>
            <person name="Dyhrman S.T."/>
            <person name="Wilhelm S.W."/>
            <person name="Salamov A."/>
            <person name="Lobanov A.V."/>
            <person name="Zhang Y."/>
            <person name="Collier J.L."/>
            <person name="Wurch L.L."/>
            <person name="Kustka A.B."/>
            <person name="Dill B.D."/>
            <person name="Shah M."/>
            <person name="VerBerkmoes N.C."/>
            <person name="Kuo A."/>
            <person name="Terry A."/>
            <person name="Pangilinan J."/>
            <person name="Lindquist E.A."/>
            <person name="Lucas S."/>
            <person name="Paulsen I.T."/>
            <person name="Hattenrath-Lehmann T.K."/>
            <person name="Talmage S.C."/>
            <person name="Walker E.A."/>
            <person name="Koch F."/>
            <person name="Burson A.M."/>
            <person name="Marcoval M.A."/>
            <person name="Tang Y.Z."/>
            <person name="Lecleir G.R."/>
            <person name="Coyne K.J."/>
            <person name="Berg G.M."/>
            <person name="Bertrand E.M."/>
            <person name="Saito M.A."/>
            <person name="Gladyshev V.N."/>
            <person name="Grigoriev I.V."/>
        </authorList>
    </citation>
    <scope>NUCLEOTIDE SEQUENCE [LARGE SCALE GENOMIC DNA]</scope>
    <source>
        <strain evidence="5">CCMP 1984</strain>
    </source>
</reference>
<feature type="DNA-binding region" description="HMG box" evidence="1">
    <location>
        <begin position="1"/>
        <end position="35"/>
    </location>
</feature>
<dbReference type="Gene3D" id="3.40.47.10">
    <property type="match status" value="1"/>
</dbReference>
<feature type="compositionally biased region" description="Basic and acidic residues" evidence="2">
    <location>
        <begin position="148"/>
        <end position="159"/>
    </location>
</feature>
<feature type="region of interest" description="Disordered" evidence="2">
    <location>
        <begin position="61"/>
        <end position="260"/>
    </location>
</feature>
<feature type="compositionally biased region" description="Basic and acidic residues" evidence="2">
    <location>
        <begin position="97"/>
        <end position="107"/>
    </location>
</feature>
<accession>F0YKP9</accession>
<dbReference type="SUPFAM" id="SSF53901">
    <property type="entry name" value="Thiolase-like"/>
    <property type="match status" value="1"/>
</dbReference>
<dbReference type="PROSITE" id="PS50118">
    <property type="entry name" value="HMG_BOX_2"/>
    <property type="match status" value="1"/>
</dbReference>
<dbReference type="InterPro" id="IPR016039">
    <property type="entry name" value="Thiolase-like"/>
</dbReference>
<evidence type="ECO:0000256" key="2">
    <source>
        <dbReference type="SAM" id="MobiDB-lite"/>
    </source>
</evidence>
<protein>
    <recommendedName>
        <fullName evidence="3">HMG box domain-containing protein</fullName>
    </recommendedName>
</protein>
<name>F0YKP9_AURAN</name>
<feature type="compositionally biased region" description="Acidic residues" evidence="2">
    <location>
        <begin position="222"/>
        <end position="255"/>
    </location>
</feature>
<evidence type="ECO:0000256" key="1">
    <source>
        <dbReference type="PROSITE-ProRule" id="PRU00267"/>
    </source>
</evidence>
<gene>
    <name evidence="4" type="ORF">AURANDRAFT_67303</name>
</gene>
<dbReference type="InterPro" id="IPR014031">
    <property type="entry name" value="Ketoacyl_synth_C"/>
</dbReference>
<dbReference type="GO" id="GO:0016746">
    <property type="term" value="F:acyltransferase activity"/>
    <property type="evidence" value="ECO:0007669"/>
    <property type="project" value="InterPro"/>
</dbReference>
<proteinExistence type="predicted"/>
<dbReference type="InParanoid" id="F0YKP9"/>
<dbReference type="EMBL" id="GL833153">
    <property type="protein sequence ID" value="EGB04271.1"/>
    <property type="molecule type" value="Genomic_DNA"/>
</dbReference>
<sequence length="803" mass="88113">MAADWNALDAKGKEEYVQLAEDDKARYTRELEEYKWLGSAENPLRETLTYPPKSYDFMVAHKNSKKLERADDKKRRTAAKEQGAAGEAGQGEGETQGEARRGPRRGEACAQEARLNGDGDGGVGLEEAQRARTEGVHSVPVRPADLQVHGEEGRARRDGLAALGRRIGNRRVELVRGGGGRRIPRQRQQGSEEQEHAGERRARGKSDSRAWDPAEAFLEPDLPLDDEGDEEEDDDEEEGDDEEDDDDDDDDDEEEDNRREELLERADAVGGVWYAQANLSSRVNTSEAAYRLAERAGAINFDHTPTSQIMGDLAFLASTYLAQRSKLSVTVTGVRSIRKLQHTLYYSSDRVRNFDITTTAEEAIRCDIILKCTGYWKNEAVKKLLGSSSIYPNNSVRDNLIFQAEAILDDPGGFQTPFGSSYVEAAAFSVLVFASDTKYDNVSKLDLVDAPVSQMTSQLMRTLKASSALAAAAYRRVIHRSLNYHERFLPEQFQAENAREWKHLSALSWAVGPPLNDLSDGYTRRSSKRVLKEQRPRQEQIMGTSSTPSWHPLCSSSMPAAIGTLRGLQTLQFAVLTTPTHVPRARWDTNQSSNNVSADYGSFVLVGILIDDGIDVAVYVGMLTQPVEGIVRSNSEYAPTFANVSSGLAHGTGTALGDPIEVGAAIGSFPEAMAIESSSLKGNMGHLESAASGGGILSSFSTSLGISLAAPNCQLRVFNPHLASLLKRANFSMPVEDLILIQCGDCATVRALSHGSGSLIHNFCWRSIRNTQLGFEYLGDSCDWHARCRNERATSRVRGTSLV</sequence>
<dbReference type="Pfam" id="PF02801">
    <property type="entry name" value="Ketoacyl-synt_C"/>
    <property type="match status" value="1"/>
</dbReference>
<keyword evidence="1" id="KW-0238">DNA-binding</keyword>
<dbReference type="KEGG" id="aaf:AURANDRAFT_67303"/>
<dbReference type="Gene3D" id="1.10.30.10">
    <property type="entry name" value="High mobility group box domain"/>
    <property type="match status" value="1"/>
</dbReference>
<feature type="compositionally biased region" description="Basic and acidic residues" evidence="2">
    <location>
        <begin position="193"/>
        <end position="212"/>
    </location>
</feature>
<dbReference type="InterPro" id="IPR036910">
    <property type="entry name" value="HMG_box_dom_sf"/>
</dbReference>
<dbReference type="GO" id="GO:0005634">
    <property type="term" value="C:nucleus"/>
    <property type="evidence" value="ECO:0007669"/>
    <property type="project" value="UniProtKB-UniRule"/>
</dbReference>
<dbReference type="RefSeq" id="XP_009040981.1">
    <property type="nucleotide sequence ID" value="XM_009042733.1"/>
</dbReference>
<dbReference type="SUPFAM" id="SSF47095">
    <property type="entry name" value="HMG-box"/>
    <property type="match status" value="1"/>
</dbReference>
<evidence type="ECO:0000259" key="3">
    <source>
        <dbReference type="PROSITE" id="PS50118"/>
    </source>
</evidence>
<keyword evidence="5" id="KW-1185">Reference proteome</keyword>
<dbReference type="GeneID" id="20226172"/>
<organism evidence="5">
    <name type="scientific">Aureococcus anophagefferens</name>
    <name type="common">Harmful bloom alga</name>
    <dbReference type="NCBI Taxonomy" id="44056"/>
    <lineage>
        <taxon>Eukaryota</taxon>
        <taxon>Sar</taxon>
        <taxon>Stramenopiles</taxon>
        <taxon>Ochrophyta</taxon>
        <taxon>Pelagophyceae</taxon>
        <taxon>Pelagomonadales</taxon>
        <taxon>Pelagomonadaceae</taxon>
        <taxon>Aureococcus</taxon>
    </lineage>
</organism>
<feature type="compositionally biased region" description="Basic and acidic residues" evidence="2">
    <location>
        <begin position="65"/>
        <end position="74"/>
    </location>
</feature>
<dbReference type="InterPro" id="IPR009071">
    <property type="entry name" value="HMG_box_dom"/>
</dbReference>
<dbReference type="AlphaFoldDB" id="F0YKP9"/>
<dbReference type="GO" id="GO:0003677">
    <property type="term" value="F:DNA binding"/>
    <property type="evidence" value="ECO:0007669"/>
    <property type="project" value="UniProtKB-UniRule"/>
</dbReference>
<evidence type="ECO:0000313" key="4">
    <source>
        <dbReference type="EMBL" id="EGB04271.1"/>
    </source>
</evidence>
<feature type="region of interest" description="Disordered" evidence="2">
    <location>
        <begin position="529"/>
        <end position="549"/>
    </location>
</feature>
<feature type="domain" description="HMG box" evidence="3">
    <location>
        <begin position="1"/>
        <end position="35"/>
    </location>
</feature>
<evidence type="ECO:0000313" key="5">
    <source>
        <dbReference type="Proteomes" id="UP000002729"/>
    </source>
</evidence>